<evidence type="ECO:0000313" key="3">
    <source>
        <dbReference type="Proteomes" id="UP000248817"/>
    </source>
</evidence>
<keyword evidence="3" id="KW-1185">Reference proteome</keyword>
<protein>
    <submittedName>
        <fullName evidence="2">Uncharacterized protein</fullName>
    </submittedName>
</protein>
<dbReference type="EMBL" id="KZ825468">
    <property type="protein sequence ID" value="PYI35677.1"/>
    <property type="molecule type" value="Genomic_DNA"/>
</dbReference>
<name>A0A2V5JAT0_9EURO</name>
<sequence length="86" mass="9956">MFLRGGLRRSLSYTTKIISPATGAPSHPVNDSNLRNMRDTEWQRRSLGMRGPRLELRDHPPCFRCCGQPLGFMVMLLLRSRLTRRD</sequence>
<dbReference type="Proteomes" id="UP000248817">
    <property type="component" value="Unassembled WGS sequence"/>
</dbReference>
<organism evidence="2 3">
    <name type="scientific">Aspergillus indologenus CBS 114.80</name>
    <dbReference type="NCBI Taxonomy" id="1450541"/>
    <lineage>
        <taxon>Eukaryota</taxon>
        <taxon>Fungi</taxon>
        <taxon>Dikarya</taxon>
        <taxon>Ascomycota</taxon>
        <taxon>Pezizomycotina</taxon>
        <taxon>Eurotiomycetes</taxon>
        <taxon>Eurotiomycetidae</taxon>
        <taxon>Eurotiales</taxon>
        <taxon>Aspergillaceae</taxon>
        <taxon>Aspergillus</taxon>
        <taxon>Aspergillus subgen. Circumdati</taxon>
    </lineage>
</organism>
<proteinExistence type="predicted"/>
<evidence type="ECO:0000313" key="2">
    <source>
        <dbReference type="EMBL" id="PYI35677.1"/>
    </source>
</evidence>
<feature type="region of interest" description="Disordered" evidence="1">
    <location>
        <begin position="18"/>
        <end position="42"/>
    </location>
</feature>
<gene>
    <name evidence="2" type="ORF">BP00DRAFT_217703</name>
</gene>
<accession>A0A2V5JAT0</accession>
<reference evidence="2 3" key="1">
    <citation type="submission" date="2018-02" db="EMBL/GenBank/DDBJ databases">
        <title>The genomes of Aspergillus section Nigri reveals drivers in fungal speciation.</title>
        <authorList>
            <consortium name="DOE Joint Genome Institute"/>
            <person name="Vesth T.C."/>
            <person name="Nybo J."/>
            <person name="Theobald S."/>
            <person name="Brandl J."/>
            <person name="Frisvad J.C."/>
            <person name="Nielsen K.F."/>
            <person name="Lyhne E.K."/>
            <person name="Kogle M.E."/>
            <person name="Kuo A."/>
            <person name="Riley R."/>
            <person name="Clum A."/>
            <person name="Nolan M."/>
            <person name="Lipzen A."/>
            <person name="Salamov A."/>
            <person name="Henrissat B."/>
            <person name="Wiebenga A."/>
            <person name="De vries R.P."/>
            <person name="Grigoriev I.V."/>
            <person name="Mortensen U.H."/>
            <person name="Andersen M.R."/>
            <person name="Baker S.E."/>
        </authorList>
    </citation>
    <scope>NUCLEOTIDE SEQUENCE [LARGE SCALE GENOMIC DNA]</scope>
    <source>
        <strain evidence="2 3">CBS 114.80</strain>
    </source>
</reference>
<dbReference type="AlphaFoldDB" id="A0A2V5JAT0"/>
<evidence type="ECO:0000256" key="1">
    <source>
        <dbReference type="SAM" id="MobiDB-lite"/>
    </source>
</evidence>